<evidence type="ECO:0000313" key="2">
    <source>
        <dbReference type="Proteomes" id="UP000027466"/>
    </source>
</evidence>
<dbReference type="AlphaFoldDB" id="A0A069PIV7"/>
<gene>
    <name evidence="1" type="ORF">BG61_26515</name>
</gene>
<keyword evidence="2" id="KW-1185">Reference proteome</keyword>
<proteinExistence type="predicted"/>
<sequence>MQLLEVAMHFEDRVSTESLLPVSGGWHCRSMQGFLVLMAHGRTAGAATHRDSVHATTNAWCGSLPADVAQAFQLETGHTTSAMALTAGVDENIELARFLATDGSSAAVLLMDAEVLSHLWPPGDWKTPLLRVRNHLADEGSTFFVALTTRHEKGGVIGTMARLREQFVTRRVRHYCNREGIGFLDTVQTMPPMAASRRIDVVHERVAAVIAHRLASATFFCCDAFRTGRPPSTN</sequence>
<name>A0A069PIV7_9BURK</name>
<comment type="caution">
    <text evidence="1">The sequence shown here is derived from an EMBL/GenBank/DDBJ whole genome shotgun (WGS) entry which is preliminary data.</text>
</comment>
<protein>
    <submittedName>
        <fullName evidence="1">Uncharacterized protein</fullName>
    </submittedName>
</protein>
<evidence type="ECO:0000313" key="1">
    <source>
        <dbReference type="EMBL" id="KDR40297.1"/>
    </source>
</evidence>
<accession>A0A069PIV7</accession>
<dbReference type="STRING" id="60547.GCA_000751215_01450"/>
<organism evidence="1 2">
    <name type="scientific">Caballeronia glathei</name>
    <dbReference type="NCBI Taxonomy" id="60547"/>
    <lineage>
        <taxon>Bacteria</taxon>
        <taxon>Pseudomonadati</taxon>
        <taxon>Pseudomonadota</taxon>
        <taxon>Betaproteobacteria</taxon>
        <taxon>Burkholderiales</taxon>
        <taxon>Burkholderiaceae</taxon>
        <taxon>Caballeronia</taxon>
    </lineage>
</organism>
<reference evidence="1 2" key="1">
    <citation type="submission" date="2014-03" db="EMBL/GenBank/DDBJ databases">
        <title>Draft Genome Sequences of Four Burkholderia Strains.</title>
        <authorList>
            <person name="Liu X.Y."/>
            <person name="Li C.X."/>
            <person name="Xu J.H."/>
        </authorList>
    </citation>
    <scope>NUCLEOTIDE SEQUENCE [LARGE SCALE GENOMIC DNA]</scope>
    <source>
        <strain evidence="1 2">DSM 50014</strain>
    </source>
</reference>
<dbReference type="Proteomes" id="UP000027466">
    <property type="component" value="Unassembled WGS sequence"/>
</dbReference>
<dbReference type="EMBL" id="JFHC01000043">
    <property type="protein sequence ID" value="KDR40297.1"/>
    <property type="molecule type" value="Genomic_DNA"/>
</dbReference>